<name>A0ABN9RGX3_9DINO</name>
<proteinExistence type="predicted"/>
<feature type="non-terminal residue" evidence="2">
    <location>
        <position position="92"/>
    </location>
</feature>
<comment type="caution">
    <text evidence="2">The sequence shown here is derived from an EMBL/GenBank/DDBJ whole genome shotgun (WGS) entry which is preliminary data.</text>
</comment>
<evidence type="ECO:0000256" key="1">
    <source>
        <dbReference type="SAM" id="MobiDB-lite"/>
    </source>
</evidence>
<dbReference type="EMBL" id="CAUYUJ010006324">
    <property type="protein sequence ID" value="CAK0816975.1"/>
    <property type="molecule type" value="Genomic_DNA"/>
</dbReference>
<dbReference type="Proteomes" id="UP001189429">
    <property type="component" value="Unassembled WGS sequence"/>
</dbReference>
<organism evidence="2 3">
    <name type="scientific">Prorocentrum cordatum</name>
    <dbReference type="NCBI Taxonomy" id="2364126"/>
    <lineage>
        <taxon>Eukaryota</taxon>
        <taxon>Sar</taxon>
        <taxon>Alveolata</taxon>
        <taxon>Dinophyceae</taxon>
        <taxon>Prorocentrales</taxon>
        <taxon>Prorocentraceae</taxon>
        <taxon>Prorocentrum</taxon>
    </lineage>
</organism>
<keyword evidence="3" id="KW-1185">Reference proteome</keyword>
<feature type="region of interest" description="Disordered" evidence="1">
    <location>
        <begin position="1"/>
        <end position="58"/>
    </location>
</feature>
<protein>
    <submittedName>
        <fullName evidence="2">Uncharacterized protein</fullName>
    </submittedName>
</protein>
<gene>
    <name evidence="2" type="ORF">PCOR1329_LOCUS19715</name>
</gene>
<sequence>PAGHSASSTRPRRAPRKRRASQTRARRWTIASGELSAGPRRGSLGRRRQPCGHRRRTRQTCCPTIAPFSQASRAVRGAAAPAATCSGPAGRR</sequence>
<evidence type="ECO:0000313" key="2">
    <source>
        <dbReference type="EMBL" id="CAK0816975.1"/>
    </source>
</evidence>
<feature type="compositionally biased region" description="Basic residues" evidence="1">
    <location>
        <begin position="43"/>
        <end position="58"/>
    </location>
</feature>
<reference evidence="2" key="1">
    <citation type="submission" date="2023-10" db="EMBL/GenBank/DDBJ databases">
        <authorList>
            <person name="Chen Y."/>
            <person name="Shah S."/>
            <person name="Dougan E. K."/>
            <person name="Thang M."/>
            <person name="Chan C."/>
        </authorList>
    </citation>
    <scope>NUCLEOTIDE SEQUENCE [LARGE SCALE GENOMIC DNA]</scope>
</reference>
<accession>A0ABN9RGX3</accession>
<feature type="non-terminal residue" evidence="2">
    <location>
        <position position="1"/>
    </location>
</feature>
<evidence type="ECO:0000313" key="3">
    <source>
        <dbReference type="Proteomes" id="UP001189429"/>
    </source>
</evidence>
<feature type="compositionally biased region" description="Basic residues" evidence="1">
    <location>
        <begin position="10"/>
        <end position="27"/>
    </location>
</feature>